<evidence type="ECO:0000313" key="2">
    <source>
        <dbReference type="Proteomes" id="UP000196531"/>
    </source>
</evidence>
<dbReference type="SUPFAM" id="SSF53850">
    <property type="entry name" value="Periplasmic binding protein-like II"/>
    <property type="match status" value="1"/>
</dbReference>
<dbReference type="Proteomes" id="UP000196531">
    <property type="component" value="Unassembled WGS sequence"/>
</dbReference>
<accession>A0A1Y5F937</accession>
<comment type="caution">
    <text evidence="1">The sequence shown here is derived from an EMBL/GenBank/DDBJ whole genome shotgun (WGS) entry which is preliminary data.</text>
</comment>
<evidence type="ECO:0000313" key="1">
    <source>
        <dbReference type="EMBL" id="OUR97393.1"/>
    </source>
</evidence>
<organism evidence="1 2">
    <name type="scientific">Halobacteriovorax marinus</name>
    <dbReference type="NCBI Taxonomy" id="97084"/>
    <lineage>
        <taxon>Bacteria</taxon>
        <taxon>Pseudomonadati</taxon>
        <taxon>Bdellovibrionota</taxon>
        <taxon>Bacteriovoracia</taxon>
        <taxon>Bacteriovoracales</taxon>
        <taxon>Halobacteriovoraceae</taxon>
        <taxon>Halobacteriovorax</taxon>
    </lineage>
</organism>
<protein>
    <submittedName>
        <fullName evidence="1">Uncharacterized protein</fullName>
    </submittedName>
</protein>
<dbReference type="AlphaFoldDB" id="A0A1Y5F937"/>
<gene>
    <name evidence="1" type="ORF">A9Q84_13795</name>
</gene>
<proteinExistence type="predicted"/>
<dbReference type="Gene3D" id="3.40.190.10">
    <property type="entry name" value="Periplasmic binding protein-like II"/>
    <property type="match status" value="2"/>
</dbReference>
<reference evidence="2" key="1">
    <citation type="journal article" date="2017" name="Proc. Natl. Acad. Sci. U.S.A.">
        <title>Simulation of Deepwater Horizon oil plume reveals substrate specialization within a complex community of hydrocarbon-degraders.</title>
        <authorList>
            <person name="Hu P."/>
            <person name="Dubinsky E.A."/>
            <person name="Probst A.J."/>
            <person name="Wang J."/>
            <person name="Sieber C.M.K."/>
            <person name="Tom L.M."/>
            <person name="Gardinali P."/>
            <person name="Banfield J.F."/>
            <person name="Atlas R.M."/>
            <person name="Andersen G.L."/>
        </authorList>
    </citation>
    <scope>NUCLEOTIDE SEQUENCE [LARGE SCALE GENOMIC DNA]</scope>
</reference>
<sequence>MRKIFNFTTFIVILLSSLFCPEIIMGKTLTIAAWDFCPSHCYDKNKKSLIKEAPGFVIEIYQAIFKDVQIVNLPFNRGMQETDVGRFDAVSLPLKFSKAELKDKIRQLPRMGPIYTRLIYTEKAVAPYNASCFFVNSDSNWKYKGIDSIKGNRLGTTMDYEYGKKLNAFFEKVRSRGDKVTLQELTGSNIPERNLLKLKSNRVDLVMGDKNGYQYVIKQMEKNKIIPKGSLKLSSCVPNSKTLLYIGFTSRRPKESKRNSHLFDLGIERLRKSGKLQEILLKYDIQDWE</sequence>
<dbReference type="EMBL" id="MAAO01000006">
    <property type="protein sequence ID" value="OUR97393.1"/>
    <property type="molecule type" value="Genomic_DNA"/>
</dbReference>
<name>A0A1Y5F937_9BACT</name>